<dbReference type="EMBL" id="CM042026">
    <property type="protein sequence ID" value="KAI3805276.1"/>
    <property type="molecule type" value="Genomic_DNA"/>
</dbReference>
<accession>A0ACB9ICS2</accession>
<gene>
    <name evidence="1" type="ORF">L1987_27503</name>
</gene>
<dbReference type="Proteomes" id="UP001056120">
    <property type="component" value="Linkage Group LG09"/>
</dbReference>
<reference evidence="2" key="1">
    <citation type="journal article" date="2022" name="Mol. Ecol. Resour.">
        <title>The genomes of chicory, endive, great burdock and yacon provide insights into Asteraceae palaeo-polyploidization history and plant inulin production.</title>
        <authorList>
            <person name="Fan W."/>
            <person name="Wang S."/>
            <person name="Wang H."/>
            <person name="Wang A."/>
            <person name="Jiang F."/>
            <person name="Liu H."/>
            <person name="Zhao H."/>
            <person name="Xu D."/>
            <person name="Zhang Y."/>
        </authorList>
    </citation>
    <scope>NUCLEOTIDE SEQUENCE [LARGE SCALE GENOMIC DNA]</scope>
    <source>
        <strain evidence="2">cv. Yunnan</strain>
    </source>
</reference>
<protein>
    <submittedName>
        <fullName evidence="1">Uncharacterized protein</fullName>
    </submittedName>
</protein>
<proteinExistence type="predicted"/>
<organism evidence="1 2">
    <name type="scientific">Smallanthus sonchifolius</name>
    <dbReference type="NCBI Taxonomy" id="185202"/>
    <lineage>
        <taxon>Eukaryota</taxon>
        <taxon>Viridiplantae</taxon>
        <taxon>Streptophyta</taxon>
        <taxon>Embryophyta</taxon>
        <taxon>Tracheophyta</taxon>
        <taxon>Spermatophyta</taxon>
        <taxon>Magnoliopsida</taxon>
        <taxon>eudicotyledons</taxon>
        <taxon>Gunneridae</taxon>
        <taxon>Pentapetalae</taxon>
        <taxon>asterids</taxon>
        <taxon>campanulids</taxon>
        <taxon>Asterales</taxon>
        <taxon>Asteraceae</taxon>
        <taxon>Asteroideae</taxon>
        <taxon>Heliantheae alliance</taxon>
        <taxon>Millerieae</taxon>
        <taxon>Smallanthus</taxon>
    </lineage>
</organism>
<evidence type="ECO:0000313" key="1">
    <source>
        <dbReference type="EMBL" id="KAI3805276.1"/>
    </source>
</evidence>
<sequence length="147" mass="16343">MDRIINLQVPDNSTSGLGYHVVPHPFNCNFTVMPQEDEVTSYVSCASSSANSVSESDKSDSGSIKKGIDDGIMEIQELSEEVHVYKNKNIPSKNCILVKPDSPVQVEVKVEKIVTKPKQIKKIKFVKANEMQQEVAKIEKISNTDFT</sequence>
<comment type="caution">
    <text evidence="1">The sequence shown here is derived from an EMBL/GenBank/DDBJ whole genome shotgun (WGS) entry which is preliminary data.</text>
</comment>
<reference evidence="1 2" key="2">
    <citation type="journal article" date="2022" name="Mol. Ecol. Resour.">
        <title>The genomes of chicory, endive, great burdock and yacon provide insights into Asteraceae paleo-polyploidization history and plant inulin production.</title>
        <authorList>
            <person name="Fan W."/>
            <person name="Wang S."/>
            <person name="Wang H."/>
            <person name="Wang A."/>
            <person name="Jiang F."/>
            <person name="Liu H."/>
            <person name="Zhao H."/>
            <person name="Xu D."/>
            <person name="Zhang Y."/>
        </authorList>
    </citation>
    <scope>NUCLEOTIDE SEQUENCE [LARGE SCALE GENOMIC DNA]</scope>
    <source>
        <strain evidence="2">cv. Yunnan</strain>
        <tissue evidence="1">Leaves</tissue>
    </source>
</reference>
<name>A0ACB9ICS2_9ASTR</name>
<keyword evidence="2" id="KW-1185">Reference proteome</keyword>
<evidence type="ECO:0000313" key="2">
    <source>
        <dbReference type="Proteomes" id="UP001056120"/>
    </source>
</evidence>